<evidence type="ECO:0000313" key="2">
    <source>
        <dbReference type="Proteomes" id="UP000050741"/>
    </source>
</evidence>
<organism evidence="2 3">
    <name type="scientific">Globodera pallida</name>
    <name type="common">Potato cyst nematode worm</name>
    <name type="synonym">Heterodera pallida</name>
    <dbReference type="NCBI Taxonomy" id="36090"/>
    <lineage>
        <taxon>Eukaryota</taxon>
        <taxon>Metazoa</taxon>
        <taxon>Ecdysozoa</taxon>
        <taxon>Nematoda</taxon>
        <taxon>Chromadorea</taxon>
        <taxon>Rhabditida</taxon>
        <taxon>Tylenchina</taxon>
        <taxon>Tylenchomorpha</taxon>
        <taxon>Tylenchoidea</taxon>
        <taxon>Heteroderidae</taxon>
        <taxon>Heteroderinae</taxon>
        <taxon>Globodera</taxon>
    </lineage>
</organism>
<proteinExistence type="predicted"/>
<feature type="region of interest" description="Disordered" evidence="1">
    <location>
        <begin position="1"/>
        <end position="34"/>
    </location>
</feature>
<dbReference type="Proteomes" id="UP000050741">
    <property type="component" value="Unassembled WGS sequence"/>
</dbReference>
<name>A0A183CTI8_GLOPA</name>
<keyword evidence="2" id="KW-1185">Reference proteome</keyword>
<protein>
    <submittedName>
        <fullName evidence="3">Transposase</fullName>
    </submittedName>
</protein>
<evidence type="ECO:0000256" key="1">
    <source>
        <dbReference type="SAM" id="MobiDB-lite"/>
    </source>
</evidence>
<feature type="compositionally biased region" description="Basic and acidic residues" evidence="1">
    <location>
        <begin position="20"/>
        <end position="34"/>
    </location>
</feature>
<dbReference type="AlphaFoldDB" id="A0A183CTI8"/>
<accession>A0A183CTI8</accession>
<reference evidence="2" key="1">
    <citation type="submission" date="2013-12" db="EMBL/GenBank/DDBJ databases">
        <authorList>
            <person name="Aslett M."/>
        </authorList>
    </citation>
    <scope>NUCLEOTIDE SEQUENCE [LARGE SCALE GENOMIC DNA]</scope>
    <source>
        <strain evidence="2">Lindley</strain>
    </source>
</reference>
<reference evidence="3" key="3">
    <citation type="submission" date="2016-06" db="UniProtKB">
        <authorList>
            <consortium name="WormBaseParasite"/>
        </authorList>
    </citation>
    <scope>IDENTIFICATION</scope>
</reference>
<sequence>VNSIRQNLNRRKQNPIEGKTSVDKQHELSEEFAF</sequence>
<dbReference type="WBParaSite" id="GPLIN_001619600">
    <property type="protein sequence ID" value="GPLIN_001619600"/>
    <property type="gene ID" value="GPLIN_001619600"/>
</dbReference>
<reference evidence="2" key="2">
    <citation type="submission" date="2014-05" db="EMBL/GenBank/DDBJ databases">
        <title>The genome and life-stage specific transcriptomes of Globodera pallida elucidate key aspects of plant parasitism by a cyst nematode.</title>
        <authorList>
            <person name="Cotton J.A."/>
            <person name="Lilley C.J."/>
            <person name="Jones L.M."/>
            <person name="Kikuchi T."/>
            <person name="Reid A.J."/>
            <person name="Thorpe P."/>
            <person name="Tsai I.J."/>
            <person name="Beasley H."/>
            <person name="Blok V."/>
            <person name="Cock P.J.A."/>
            <person name="Van den Akker S.E."/>
            <person name="Holroyd N."/>
            <person name="Hunt M."/>
            <person name="Mantelin S."/>
            <person name="Naghra H."/>
            <person name="Pain A."/>
            <person name="Palomares-Rius J.E."/>
            <person name="Zarowiecki M."/>
            <person name="Berriman M."/>
            <person name="Jones J.T."/>
            <person name="Urwin P.E."/>
        </authorList>
    </citation>
    <scope>NUCLEOTIDE SEQUENCE [LARGE SCALE GENOMIC DNA]</scope>
    <source>
        <strain evidence="2">Lindley</strain>
    </source>
</reference>
<evidence type="ECO:0000313" key="3">
    <source>
        <dbReference type="WBParaSite" id="GPLIN_001619600"/>
    </source>
</evidence>